<dbReference type="Proteomes" id="UP000078561">
    <property type="component" value="Unassembled WGS sequence"/>
</dbReference>
<dbReference type="OMA" id="MEQPTIK"/>
<dbReference type="Gene3D" id="3.10.20.90">
    <property type="entry name" value="Phosphatidylinositol 3-kinase Catalytic Subunit, Chain A, domain 1"/>
    <property type="match status" value="1"/>
</dbReference>
<feature type="region of interest" description="Disordered" evidence="3">
    <location>
        <begin position="190"/>
        <end position="213"/>
    </location>
</feature>
<organism evidence="6">
    <name type="scientific">Absidia glauca</name>
    <name type="common">Pin mould</name>
    <dbReference type="NCBI Taxonomy" id="4829"/>
    <lineage>
        <taxon>Eukaryota</taxon>
        <taxon>Fungi</taxon>
        <taxon>Fungi incertae sedis</taxon>
        <taxon>Mucoromycota</taxon>
        <taxon>Mucoromycotina</taxon>
        <taxon>Mucoromycetes</taxon>
        <taxon>Mucorales</taxon>
        <taxon>Cunninghamellaceae</taxon>
        <taxon>Absidia</taxon>
    </lineage>
</organism>
<evidence type="ECO:0000259" key="4">
    <source>
        <dbReference type="PROSITE" id="PS50002"/>
    </source>
</evidence>
<protein>
    <recommendedName>
        <fullName evidence="8">SH3 domain-containing protein</fullName>
    </recommendedName>
</protein>
<dbReference type="GO" id="GO:0008104">
    <property type="term" value="P:intracellular protein localization"/>
    <property type="evidence" value="ECO:0007669"/>
    <property type="project" value="TreeGrafter"/>
</dbReference>
<dbReference type="EMBL" id="LT550157">
    <property type="protein sequence ID" value="SAL95121.1"/>
    <property type="molecule type" value="Genomic_DNA"/>
</dbReference>
<dbReference type="SMART" id="SM00326">
    <property type="entry name" value="SH3"/>
    <property type="match status" value="1"/>
</dbReference>
<proteinExistence type="predicted"/>
<keyword evidence="7" id="KW-1185">Reference proteome</keyword>
<evidence type="ECO:0000259" key="5">
    <source>
        <dbReference type="PROSITE" id="PS50200"/>
    </source>
</evidence>
<evidence type="ECO:0000313" key="7">
    <source>
        <dbReference type="Proteomes" id="UP000078561"/>
    </source>
</evidence>
<evidence type="ECO:0000256" key="3">
    <source>
        <dbReference type="SAM" id="MobiDB-lite"/>
    </source>
</evidence>
<name>A0A168KPJ0_ABSGL</name>
<dbReference type="Pfam" id="PF00788">
    <property type="entry name" value="RA"/>
    <property type="match status" value="1"/>
</dbReference>
<evidence type="ECO:0000256" key="2">
    <source>
        <dbReference type="PROSITE-ProRule" id="PRU00192"/>
    </source>
</evidence>
<dbReference type="InterPro" id="IPR036028">
    <property type="entry name" value="SH3-like_dom_sf"/>
</dbReference>
<dbReference type="CDD" id="cd17043">
    <property type="entry name" value="RA"/>
    <property type="match status" value="1"/>
</dbReference>
<dbReference type="AlphaFoldDB" id="A0A168KPJ0"/>
<dbReference type="OrthoDB" id="196165at2759"/>
<dbReference type="PROSITE" id="PS50200">
    <property type="entry name" value="RA"/>
    <property type="match status" value="1"/>
</dbReference>
<evidence type="ECO:0008006" key="8">
    <source>
        <dbReference type="Google" id="ProtNLM"/>
    </source>
</evidence>
<dbReference type="Pfam" id="PF00018">
    <property type="entry name" value="SH3_1"/>
    <property type="match status" value="1"/>
</dbReference>
<feature type="domain" description="SH3" evidence="4">
    <location>
        <begin position="62"/>
        <end position="126"/>
    </location>
</feature>
<gene>
    <name evidence="6" type="primary">ABSGL_00421.1 scaffold 522</name>
</gene>
<keyword evidence="1 2" id="KW-0728">SH3 domain</keyword>
<dbReference type="PANTHER" id="PTHR47775">
    <property type="entry name" value="BUD SITE SELECTION PROTEIN 14"/>
    <property type="match status" value="1"/>
</dbReference>
<dbReference type="PANTHER" id="PTHR47775:SF1">
    <property type="entry name" value="BUD SITE SELECTION PROTEIN 14"/>
    <property type="match status" value="1"/>
</dbReference>
<evidence type="ECO:0000256" key="1">
    <source>
        <dbReference type="ARBA" id="ARBA00022443"/>
    </source>
</evidence>
<feature type="domain" description="Ras-associating" evidence="5">
    <location>
        <begin position="274"/>
        <end position="398"/>
    </location>
</feature>
<dbReference type="GO" id="GO:0051286">
    <property type="term" value="C:cell tip"/>
    <property type="evidence" value="ECO:0007669"/>
    <property type="project" value="TreeGrafter"/>
</dbReference>
<dbReference type="InParanoid" id="A0A168KPJ0"/>
<dbReference type="GO" id="GO:0007165">
    <property type="term" value="P:signal transduction"/>
    <property type="evidence" value="ECO:0007669"/>
    <property type="project" value="InterPro"/>
</dbReference>
<reference evidence="6" key="1">
    <citation type="submission" date="2016-04" db="EMBL/GenBank/DDBJ databases">
        <authorList>
            <person name="Evans L.H."/>
            <person name="Alamgir A."/>
            <person name="Owens N."/>
            <person name="Weber N.D."/>
            <person name="Virtaneva K."/>
            <person name="Barbian K."/>
            <person name="Babar A."/>
            <person name="Rosenke K."/>
        </authorList>
    </citation>
    <scope>NUCLEOTIDE SEQUENCE [LARGE SCALE GENOMIC DNA]</scope>
    <source>
        <strain evidence="6">CBS 101.48</strain>
    </source>
</reference>
<sequence>MIPDQQGFDHISTMYATQVYPMMGINNGIQEKEEHNNDVYVIDEEEEIDLASLSSSISNIDVETIDYHAVYARHVFIAAVEGQISVMQDDKLILLDDTNAYWWLVRIIKTSDVGYIPAESIETPLERLARFNKVRNSQIDYTSSPCLSKTSPTNKKKKRVLIANTISIQSMIILTDVYGTHLIESFEESKGELGGPLSPSHVPPKAQTPTNHRLSNSELSHSLAHHFLLHQHHHQSTNKTIQSSKKSFKQLLSTRRIQKSDTPPTQAEKEYLSVLRVFAGNISVKATFNSVLVDESTTAADLLSLALERFRLSQQQQGDGVEYYITVKVLDGDEITLSPQDKPLAMFNSLNTHLTTPMPSLTHIRQKVQLTRIGVHQCPVTSFGETSVIRFLLNKRIKRINEQDGKLRVKIAYYSDSTLTLSASRFSQLRHYSRIGPSAPTPPSLDRMEKLVAVSGALKISDLTCLALEKFHLQQCGLVSSSTYGMTLVRQGKEYVLHGNRTVSDILNDTWLNPQQRNDDLLFVLRKMQSRIIDEKQEVLTPTPLSTLNLPPSTTTEDWINRIDRTLSSLEQCVSVTSGSYKKGNGKQVW</sequence>
<dbReference type="STRING" id="4829.A0A168KPJ0"/>
<dbReference type="SUPFAM" id="SSF50044">
    <property type="entry name" value="SH3-domain"/>
    <property type="match status" value="1"/>
</dbReference>
<dbReference type="InterPro" id="IPR029071">
    <property type="entry name" value="Ubiquitin-like_domsf"/>
</dbReference>
<dbReference type="InterPro" id="IPR001452">
    <property type="entry name" value="SH3_domain"/>
</dbReference>
<evidence type="ECO:0000313" key="6">
    <source>
        <dbReference type="EMBL" id="SAL95121.1"/>
    </source>
</evidence>
<dbReference type="InterPro" id="IPR000159">
    <property type="entry name" value="RA_dom"/>
</dbReference>
<dbReference type="InterPro" id="IPR053039">
    <property type="entry name" value="Polarity_Bud-Selection_Reg"/>
</dbReference>
<accession>A0A168KPJ0</accession>
<dbReference type="GO" id="GO:0030950">
    <property type="term" value="P:establishment or maintenance of actin cytoskeleton polarity"/>
    <property type="evidence" value="ECO:0007669"/>
    <property type="project" value="TreeGrafter"/>
</dbReference>
<dbReference type="Gene3D" id="2.30.30.40">
    <property type="entry name" value="SH3 Domains"/>
    <property type="match status" value="1"/>
</dbReference>
<dbReference type="PROSITE" id="PS50002">
    <property type="entry name" value="SH3"/>
    <property type="match status" value="1"/>
</dbReference>
<dbReference type="SUPFAM" id="SSF54236">
    <property type="entry name" value="Ubiquitin-like"/>
    <property type="match status" value="1"/>
</dbReference>
<dbReference type="GO" id="GO:0015630">
    <property type="term" value="C:microtubule cytoskeleton"/>
    <property type="evidence" value="ECO:0007669"/>
    <property type="project" value="TreeGrafter"/>
</dbReference>